<organism evidence="5 6">
    <name type="scientific">Ditylenchus dipsaci</name>
    <dbReference type="NCBI Taxonomy" id="166011"/>
    <lineage>
        <taxon>Eukaryota</taxon>
        <taxon>Metazoa</taxon>
        <taxon>Ecdysozoa</taxon>
        <taxon>Nematoda</taxon>
        <taxon>Chromadorea</taxon>
        <taxon>Rhabditida</taxon>
        <taxon>Tylenchina</taxon>
        <taxon>Tylenchomorpha</taxon>
        <taxon>Sphaerularioidea</taxon>
        <taxon>Anguinidae</taxon>
        <taxon>Anguininae</taxon>
        <taxon>Ditylenchus</taxon>
    </lineage>
</organism>
<feature type="compositionally biased region" description="Basic and acidic residues" evidence="2">
    <location>
        <begin position="65"/>
        <end position="74"/>
    </location>
</feature>
<evidence type="ECO:0000313" key="6">
    <source>
        <dbReference type="WBParaSite" id="jg14439"/>
    </source>
</evidence>
<protein>
    <submittedName>
        <fullName evidence="6">ShKT domain-containing protein</fullName>
    </submittedName>
</protein>
<proteinExistence type="predicted"/>
<dbReference type="AlphaFoldDB" id="A0A915CZV9"/>
<feature type="domain" description="ShKT" evidence="4">
    <location>
        <begin position="184"/>
        <end position="220"/>
    </location>
</feature>
<name>A0A915CZV9_9BILA</name>
<dbReference type="PROSITE" id="PS51670">
    <property type="entry name" value="SHKT"/>
    <property type="match status" value="1"/>
</dbReference>
<dbReference type="PANTHER" id="PTHR21724:SF109">
    <property type="entry name" value="SHKT DOMAIN-CONTAINING PROTEIN"/>
    <property type="match status" value="1"/>
</dbReference>
<comment type="caution">
    <text evidence="1">Lacks conserved residue(s) required for the propagation of feature annotation.</text>
</comment>
<feature type="signal peptide" evidence="3">
    <location>
        <begin position="1"/>
        <end position="19"/>
    </location>
</feature>
<feature type="region of interest" description="Disordered" evidence="2">
    <location>
        <begin position="126"/>
        <end position="145"/>
    </location>
</feature>
<feature type="chain" id="PRO_5037458789" evidence="3">
    <location>
        <begin position="20"/>
        <end position="343"/>
    </location>
</feature>
<dbReference type="WBParaSite" id="jg14439">
    <property type="protein sequence ID" value="jg14439"/>
    <property type="gene ID" value="jg14439"/>
</dbReference>
<keyword evidence="3" id="KW-0732">Signal</keyword>
<reference evidence="6" key="1">
    <citation type="submission" date="2022-11" db="UniProtKB">
        <authorList>
            <consortium name="WormBaseParasite"/>
        </authorList>
    </citation>
    <scope>IDENTIFICATION</scope>
</reference>
<dbReference type="InterPro" id="IPR003582">
    <property type="entry name" value="ShKT_dom"/>
</dbReference>
<evidence type="ECO:0000256" key="1">
    <source>
        <dbReference type="PROSITE-ProRule" id="PRU01005"/>
    </source>
</evidence>
<dbReference type="PANTHER" id="PTHR21724">
    <property type="entry name" value="SHKT DOMAIN-CONTAINING PROTEIN"/>
    <property type="match status" value="1"/>
</dbReference>
<dbReference type="Pfam" id="PF01549">
    <property type="entry name" value="ShK"/>
    <property type="match status" value="1"/>
</dbReference>
<feature type="region of interest" description="Disordered" evidence="2">
    <location>
        <begin position="21"/>
        <end position="79"/>
    </location>
</feature>
<evidence type="ECO:0000259" key="4">
    <source>
        <dbReference type="PROSITE" id="PS51670"/>
    </source>
</evidence>
<keyword evidence="5" id="KW-1185">Reference proteome</keyword>
<evidence type="ECO:0000256" key="3">
    <source>
        <dbReference type="SAM" id="SignalP"/>
    </source>
</evidence>
<dbReference type="Proteomes" id="UP000887574">
    <property type="component" value="Unplaced"/>
</dbReference>
<accession>A0A915CZV9</accession>
<dbReference type="Gene3D" id="1.10.10.1940">
    <property type="match status" value="1"/>
</dbReference>
<sequence length="343" mass="36765">MITTLKIFSLVALASCSNAQAPDLDQKLKSLPSPGSAELPSKALLPSLSKSSSSSGSHSSGRASSSEEGHKDSDNGLPSVTELQAENHSVSSHSSSSSSQEDPNLIISADLKSSSEEHKTLVQKILGQKSQSDASESSENNSDDLVTKIVNDVHVVDDGEKGVHILEIHNINAGAVADASEEKCEDNHEHCPNLVANGLCKDKAFGDSVTQQCKKGCGQCEVQPPNTGSSEKNETKCEDASNICFLGQHFCNSISILSTNQMCKKSCGQCGESAHTVDKEKESYESFLKEASNPKLQEGNVPETLSISFLCHLRLKTILRMEQPKMLMSKQALQSLKIKSKFT</sequence>
<evidence type="ECO:0000313" key="5">
    <source>
        <dbReference type="Proteomes" id="UP000887574"/>
    </source>
</evidence>
<evidence type="ECO:0000256" key="2">
    <source>
        <dbReference type="SAM" id="MobiDB-lite"/>
    </source>
</evidence>
<dbReference type="SMART" id="SM00254">
    <property type="entry name" value="ShKT"/>
    <property type="match status" value="2"/>
</dbReference>
<feature type="compositionally biased region" description="Low complexity" evidence="2">
    <location>
        <begin position="36"/>
        <end position="64"/>
    </location>
</feature>
<feature type="compositionally biased region" description="Low complexity" evidence="2">
    <location>
        <begin position="130"/>
        <end position="144"/>
    </location>
</feature>